<evidence type="ECO:0000256" key="4">
    <source>
        <dbReference type="ARBA" id="ARBA00022531"/>
    </source>
</evidence>
<evidence type="ECO:0000256" key="1">
    <source>
        <dbReference type="ARBA" id="ARBA00004370"/>
    </source>
</evidence>
<comment type="subcellular location">
    <subcellularLocation>
        <location evidence="1">Membrane</location>
    </subcellularLocation>
</comment>
<reference evidence="11 12" key="1">
    <citation type="submission" date="2017-07" db="EMBL/GenBank/DDBJ databases">
        <title>Complete genome sequences and comparative analysis of the novel pathogen Francisella opportunistica.</title>
        <authorList>
            <person name="Dietrich E.A."/>
            <person name="Kingry L.C."/>
            <person name="Petersen J.M."/>
        </authorList>
    </citation>
    <scope>NUCLEOTIDE SEQUENCE [LARGE SCALE GENOMIC DNA]</scope>
    <source>
        <strain evidence="11 12">14-2155</strain>
    </source>
</reference>
<proteinExistence type="inferred from homology"/>
<keyword evidence="4 10" id="KW-0602">Photosynthesis</keyword>
<dbReference type="KEGG" id="foo:CGC45_05955"/>
<dbReference type="SUPFAM" id="SSF161055">
    <property type="entry name" value="PsbZ-like"/>
    <property type="match status" value="1"/>
</dbReference>
<evidence type="ECO:0000256" key="7">
    <source>
        <dbReference type="ARBA" id="ARBA00023078"/>
    </source>
</evidence>
<keyword evidence="7 10" id="KW-0793">Thylakoid</keyword>
<keyword evidence="3 10" id="KW-0674">Reaction center</keyword>
<dbReference type="GO" id="GO:0042549">
    <property type="term" value="P:photosystem II stabilization"/>
    <property type="evidence" value="ECO:0007669"/>
    <property type="project" value="InterPro"/>
</dbReference>
<evidence type="ECO:0000256" key="8">
    <source>
        <dbReference type="ARBA" id="ARBA00023136"/>
    </source>
</evidence>
<evidence type="ECO:0000313" key="11">
    <source>
        <dbReference type="EMBL" id="AXH30156.1"/>
    </source>
</evidence>
<keyword evidence="9 10" id="KW-0604">Photosystem II</keyword>
<dbReference type="InterPro" id="IPR036512">
    <property type="entry name" value="PSII_PsbZ_sf"/>
</dbReference>
<keyword evidence="6" id="KW-1133">Transmembrane helix</keyword>
<dbReference type="Proteomes" id="UP000253862">
    <property type="component" value="Chromosome"/>
</dbReference>
<dbReference type="InterPro" id="IPR002644">
    <property type="entry name" value="PSII_PsbZ"/>
</dbReference>
<evidence type="ECO:0000256" key="10">
    <source>
        <dbReference type="RuleBase" id="RU003472"/>
    </source>
</evidence>
<dbReference type="Pfam" id="PF01737">
    <property type="entry name" value="Ycf9"/>
    <property type="match status" value="1"/>
</dbReference>
<keyword evidence="8" id="KW-0472">Membrane</keyword>
<evidence type="ECO:0000256" key="6">
    <source>
        <dbReference type="ARBA" id="ARBA00022989"/>
    </source>
</evidence>
<comment type="similarity">
    <text evidence="2 10">Belongs to the PsbZ family.</text>
</comment>
<name>A0A345JS60_9GAMM</name>
<keyword evidence="12" id="KW-1185">Reference proteome</keyword>
<dbReference type="GO" id="GO:0009539">
    <property type="term" value="C:photosystem II reaction center"/>
    <property type="evidence" value="ECO:0007669"/>
    <property type="project" value="InterPro"/>
</dbReference>
<accession>A0A345JS60</accession>
<evidence type="ECO:0000256" key="2">
    <source>
        <dbReference type="ARBA" id="ARBA00008367"/>
    </source>
</evidence>
<comment type="function">
    <text evidence="10">Controls the interaction of photosystem II (PSII) cores with the light-harvesting antenna, regulates electron flow through the 2 photosystem reaction centers. PSII is a light-driven water plastoquinone oxidoreductase, using light energy to abstract electrons from H(2)O, generating a proton gradient subsequently used for ATP formation.</text>
</comment>
<sequence>MVLLLLIAALLRVFETLLTALLTVSLATFIGSPLMFATKSNVPMSKRKIKSGIFIFSMIFLRKFFI</sequence>
<keyword evidence="5 10" id="KW-0812">Transmembrane</keyword>
<organism evidence="11 12">
    <name type="scientific">Francisella opportunistica</name>
    <dbReference type="NCBI Taxonomy" id="2016517"/>
    <lineage>
        <taxon>Bacteria</taxon>
        <taxon>Pseudomonadati</taxon>
        <taxon>Pseudomonadota</taxon>
        <taxon>Gammaproteobacteria</taxon>
        <taxon>Thiotrichales</taxon>
        <taxon>Francisellaceae</taxon>
        <taxon>Francisella</taxon>
    </lineage>
</organism>
<dbReference type="AlphaFoldDB" id="A0A345JS60"/>
<gene>
    <name evidence="11" type="ORF">CGC43_05960</name>
</gene>
<dbReference type="EMBL" id="CP022375">
    <property type="protein sequence ID" value="AXH30156.1"/>
    <property type="molecule type" value="Genomic_DNA"/>
</dbReference>
<evidence type="ECO:0000256" key="9">
    <source>
        <dbReference type="ARBA" id="ARBA00023276"/>
    </source>
</evidence>
<protein>
    <recommendedName>
        <fullName evidence="10">Photosystem II reaction center protein Z</fullName>
    </recommendedName>
</protein>
<evidence type="ECO:0000256" key="5">
    <source>
        <dbReference type="ARBA" id="ARBA00022692"/>
    </source>
</evidence>
<evidence type="ECO:0000313" key="12">
    <source>
        <dbReference type="Proteomes" id="UP000253862"/>
    </source>
</evidence>
<dbReference type="GO" id="GO:0015979">
    <property type="term" value="P:photosynthesis"/>
    <property type="evidence" value="ECO:0007669"/>
    <property type="project" value="UniProtKB-KW"/>
</dbReference>
<evidence type="ECO:0000256" key="3">
    <source>
        <dbReference type="ARBA" id="ARBA00022469"/>
    </source>
</evidence>